<name>A0ABU6G7D2_9BACL</name>
<evidence type="ECO:0000313" key="2">
    <source>
        <dbReference type="Proteomes" id="UP001338137"/>
    </source>
</evidence>
<feature type="non-terminal residue" evidence="1">
    <location>
        <position position="111"/>
    </location>
</feature>
<dbReference type="Proteomes" id="UP001338137">
    <property type="component" value="Unassembled WGS sequence"/>
</dbReference>
<organism evidence="1 2">
    <name type="scientific">Paenibacillus alba</name>
    <dbReference type="NCBI Taxonomy" id="1197127"/>
    <lineage>
        <taxon>Bacteria</taxon>
        <taxon>Bacillati</taxon>
        <taxon>Bacillota</taxon>
        <taxon>Bacilli</taxon>
        <taxon>Bacillales</taxon>
        <taxon>Paenibacillaceae</taxon>
        <taxon>Paenibacillus</taxon>
    </lineage>
</organism>
<comment type="caution">
    <text evidence="1">The sequence shown here is derived from an EMBL/GenBank/DDBJ whole genome shotgun (WGS) entry which is preliminary data.</text>
</comment>
<protein>
    <submittedName>
        <fullName evidence="1">Uncharacterized protein</fullName>
    </submittedName>
</protein>
<evidence type="ECO:0000313" key="1">
    <source>
        <dbReference type="EMBL" id="MEC0229182.1"/>
    </source>
</evidence>
<sequence>MNRKVKQTYRKLVSIILGMLIFLSGLPNMVAPMVAQAASEQWVKVGSAGFSAGAATNTRIAIDSSGTPYVVYRDGGRGGNATVMKYNGSAWVNVGSAGFAAATNVNIAIDS</sequence>
<dbReference type="EMBL" id="JARLKY010000047">
    <property type="protein sequence ID" value="MEC0229182.1"/>
    <property type="molecule type" value="Genomic_DNA"/>
</dbReference>
<gene>
    <name evidence="1" type="ORF">P4I72_18795</name>
</gene>
<keyword evidence="2" id="KW-1185">Reference proteome</keyword>
<accession>A0ABU6G7D2</accession>
<reference evidence="1 2" key="1">
    <citation type="submission" date="2023-03" db="EMBL/GenBank/DDBJ databases">
        <title>Bacillus Genome Sequencing.</title>
        <authorList>
            <person name="Dunlap C."/>
        </authorList>
    </citation>
    <scope>NUCLEOTIDE SEQUENCE [LARGE SCALE GENOMIC DNA]</scope>
    <source>
        <strain evidence="1 2">BD-533</strain>
    </source>
</reference>
<proteinExistence type="predicted"/>